<dbReference type="OrthoDB" id="9801609at2"/>
<evidence type="ECO:0000313" key="1">
    <source>
        <dbReference type="EMBL" id="AEP31194.1"/>
    </source>
</evidence>
<organism evidence="1 2">
    <name type="scientific">Glaciecola nitratireducens (strain JCM 12485 / KCTC 12276 / FR1064)</name>
    <dbReference type="NCBI Taxonomy" id="1085623"/>
    <lineage>
        <taxon>Bacteria</taxon>
        <taxon>Pseudomonadati</taxon>
        <taxon>Pseudomonadota</taxon>
        <taxon>Gammaproteobacteria</taxon>
        <taxon>Alteromonadales</taxon>
        <taxon>Alteromonadaceae</taxon>
        <taxon>Brumicola</taxon>
    </lineage>
</organism>
<dbReference type="Proteomes" id="UP000009282">
    <property type="component" value="Chromosome"/>
</dbReference>
<dbReference type="RefSeq" id="WP_014110065.1">
    <property type="nucleotide sequence ID" value="NC_016041.1"/>
</dbReference>
<dbReference type="SUPFAM" id="SSF53756">
    <property type="entry name" value="UDP-Glycosyltransferase/glycogen phosphorylase"/>
    <property type="match status" value="1"/>
</dbReference>
<protein>
    <submittedName>
        <fullName evidence="1">Group 1 glycosyl transferase</fullName>
    </submittedName>
</protein>
<sequence length="308" mass="34687">MLGHDNKHHKSVSFIRHYHGYTGGHQKVRDYIQHFLDLNWQTNLFVDGQSATMSNLFENISGVNYQKVYEPSNSDLVFLAGMDWQDFLALGLSNKPVINLIQHVRHADPENPLFQFLSQPAVRICVSKSVKQAILPHANGPVHFIPMGHKIAAKPLHKSNDLYILANKQPELGRRLASYFSEQNVTVICHDHYVEKQAVLSAMASSRVSLTLPHHTEGFYLPGIEAMALSDIAIVPDCVASIEYSKHYSNALRCALEFESIISTTKKALQLAHSAAQLWLRKQRGKALLAKYSLLTERQNLQKIISAE</sequence>
<reference evidence="1 2" key="1">
    <citation type="journal article" date="2011" name="J. Bacteriol.">
        <title>Complete genome sequence of seawater bacterium Glaciecola nitratireducens FR1064T.</title>
        <authorList>
            <person name="Bian F."/>
            <person name="Qin Q.L."/>
            <person name="Xie B.B."/>
            <person name="Shu Y.L."/>
            <person name="Zhang X.Y."/>
            <person name="Yu Y."/>
            <person name="Chen B."/>
            <person name="Chen X.L."/>
            <person name="Zhou B.C."/>
            <person name="Zhang Y.Z."/>
        </authorList>
    </citation>
    <scope>NUCLEOTIDE SEQUENCE [LARGE SCALE GENOMIC DNA]</scope>
    <source>
        <strain evidence="2">JCM 12485 / KCTC 12276 / FR1064</strain>
    </source>
</reference>
<dbReference type="AlphaFoldDB" id="G4QIN9"/>
<dbReference type="STRING" id="1085623.GNIT_3099"/>
<dbReference type="HOGENOM" id="CLU_766946_0_0_6"/>
<name>G4QIN9_GLANF</name>
<evidence type="ECO:0000313" key="2">
    <source>
        <dbReference type="Proteomes" id="UP000009282"/>
    </source>
</evidence>
<keyword evidence="1" id="KW-0808">Transferase</keyword>
<accession>G4QIN9</accession>
<dbReference type="EMBL" id="CP003060">
    <property type="protein sequence ID" value="AEP31194.1"/>
    <property type="molecule type" value="Genomic_DNA"/>
</dbReference>
<proteinExistence type="predicted"/>
<dbReference type="KEGG" id="gni:GNIT_3099"/>
<dbReference type="eggNOG" id="COG0438">
    <property type="taxonomic scope" value="Bacteria"/>
</dbReference>
<gene>
    <name evidence="1" type="ordered locus">GNIT_3099</name>
</gene>
<dbReference type="GO" id="GO:0016740">
    <property type="term" value="F:transferase activity"/>
    <property type="evidence" value="ECO:0007669"/>
    <property type="project" value="UniProtKB-KW"/>
</dbReference>
<keyword evidence="2" id="KW-1185">Reference proteome</keyword>